<accession>A0A2Z2NLQ4</accession>
<dbReference type="GO" id="GO:0015658">
    <property type="term" value="F:branched-chain amino acid transmembrane transporter activity"/>
    <property type="evidence" value="ECO:0007669"/>
    <property type="project" value="TreeGrafter"/>
</dbReference>
<dbReference type="SMART" id="SM00382">
    <property type="entry name" value="AAA"/>
    <property type="match status" value="1"/>
</dbReference>
<dbReference type="PANTHER" id="PTHR43820:SF4">
    <property type="entry name" value="HIGH-AFFINITY BRANCHED-CHAIN AMINO ACID TRANSPORT ATP-BINDING PROTEIN LIVF"/>
    <property type="match status" value="1"/>
</dbReference>
<dbReference type="InterPro" id="IPR003439">
    <property type="entry name" value="ABC_transporter-like_ATP-bd"/>
</dbReference>
<dbReference type="EMBL" id="CP018632">
    <property type="protein sequence ID" value="ASJ70708.1"/>
    <property type="molecule type" value="Genomic_DNA"/>
</dbReference>
<dbReference type="AlphaFoldDB" id="A0A2Z2NLQ4"/>
<dbReference type="CDD" id="cd03224">
    <property type="entry name" value="ABC_TM1139_LivF_branched"/>
    <property type="match status" value="1"/>
</dbReference>
<dbReference type="InterPro" id="IPR027417">
    <property type="entry name" value="P-loop_NTPase"/>
</dbReference>
<dbReference type="PANTHER" id="PTHR43820">
    <property type="entry name" value="HIGH-AFFINITY BRANCHED-CHAIN AMINO ACID TRANSPORT ATP-BINDING PROTEIN LIVF"/>
    <property type="match status" value="1"/>
</dbReference>
<evidence type="ECO:0000256" key="4">
    <source>
        <dbReference type="ARBA" id="ARBA00022840"/>
    </source>
</evidence>
<evidence type="ECO:0000313" key="7">
    <source>
        <dbReference type="EMBL" id="ASJ70708.1"/>
    </source>
</evidence>
<keyword evidence="3" id="KW-0547">Nucleotide-binding</keyword>
<reference evidence="7 8" key="1">
    <citation type="submission" date="2016-12" db="EMBL/GenBank/DDBJ databases">
        <authorList>
            <person name="Song W.-J."/>
            <person name="Kurnit D.M."/>
        </authorList>
    </citation>
    <scope>NUCLEOTIDE SEQUENCE [LARGE SCALE GENOMIC DNA]</scope>
    <source>
        <strain evidence="7 8">IMCC3135</strain>
    </source>
</reference>
<comment type="similarity">
    <text evidence="1">Belongs to the ABC transporter superfamily.</text>
</comment>
<evidence type="ECO:0000256" key="1">
    <source>
        <dbReference type="ARBA" id="ARBA00005417"/>
    </source>
</evidence>
<dbReference type="InterPro" id="IPR052156">
    <property type="entry name" value="BCAA_Transport_ATP-bd_LivF"/>
</dbReference>
<name>A0A2Z2NLQ4_9GAMM</name>
<dbReference type="GO" id="GO:0005524">
    <property type="term" value="F:ATP binding"/>
    <property type="evidence" value="ECO:0007669"/>
    <property type="project" value="UniProtKB-KW"/>
</dbReference>
<dbReference type="Gene3D" id="3.40.50.300">
    <property type="entry name" value="P-loop containing nucleotide triphosphate hydrolases"/>
    <property type="match status" value="1"/>
</dbReference>
<dbReference type="KEGG" id="gai:IMCC3135_02975"/>
<evidence type="ECO:0000256" key="3">
    <source>
        <dbReference type="ARBA" id="ARBA00022741"/>
    </source>
</evidence>
<feature type="domain" description="ABC transporter" evidence="6">
    <location>
        <begin position="9"/>
        <end position="240"/>
    </location>
</feature>
<keyword evidence="4 7" id="KW-0067">ATP-binding</keyword>
<protein>
    <submittedName>
        <fullName evidence="7">High-affinity branched-chain amino acid transport ATP-binding protein LivF</fullName>
    </submittedName>
</protein>
<dbReference type="GO" id="GO:0016887">
    <property type="term" value="F:ATP hydrolysis activity"/>
    <property type="evidence" value="ECO:0007669"/>
    <property type="project" value="InterPro"/>
</dbReference>
<keyword evidence="5" id="KW-0029">Amino-acid transport</keyword>
<dbReference type="InterPro" id="IPR003593">
    <property type="entry name" value="AAA+_ATPase"/>
</dbReference>
<sequence length="251" mass="26719">MAAESENGLQVQQLTAGYVKGMPIISDINLSMQHGEIVSIIGPNGAGKSTLLKAIAGLLRVESGSVSFDNRLITGIRPDKLSQSGVALVPQLDNIFRTMSVQQNLRLAARRCNANPRQAIESMLELFPVLAEKFNARAGSLSGGQRQFLAVAMALVSSPTLLLLDEPSAGLSPKAAQEVLGMLPGIARSHVAILMVEQNVKAALTVSDRAYVLAEGRNQYEGEASSLMNDPVLGEIYMGVRRVEAHATKSV</sequence>
<dbReference type="RefSeq" id="WP_088916223.1">
    <property type="nucleotide sequence ID" value="NZ_CP018632.1"/>
</dbReference>
<proteinExistence type="inferred from homology"/>
<evidence type="ECO:0000256" key="5">
    <source>
        <dbReference type="ARBA" id="ARBA00022970"/>
    </source>
</evidence>
<dbReference type="GO" id="GO:0015807">
    <property type="term" value="P:L-amino acid transport"/>
    <property type="evidence" value="ECO:0007669"/>
    <property type="project" value="TreeGrafter"/>
</dbReference>
<dbReference type="Pfam" id="PF00005">
    <property type="entry name" value="ABC_tran"/>
    <property type="match status" value="1"/>
</dbReference>
<keyword evidence="2" id="KW-0813">Transport</keyword>
<dbReference type="Proteomes" id="UP000250079">
    <property type="component" value="Chromosome"/>
</dbReference>
<dbReference type="SUPFAM" id="SSF52540">
    <property type="entry name" value="P-loop containing nucleoside triphosphate hydrolases"/>
    <property type="match status" value="1"/>
</dbReference>
<keyword evidence="8" id="KW-1185">Reference proteome</keyword>
<gene>
    <name evidence="7" type="primary">livF_2</name>
    <name evidence="7" type="ORF">IMCC3135_02975</name>
</gene>
<dbReference type="PROSITE" id="PS50893">
    <property type="entry name" value="ABC_TRANSPORTER_2"/>
    <property type="match status" value="1"/>
</dbReference>
<dbReference type="OrthoDB" id="9776369at2"/>
<organism evidence="7 8">
    <name type="scientific">Granulosicoccus antarcticus IMCC3135</name>
    <dbReference type="NCBI Taxonomy" id="1192854"/>
    <lineage>
        <taxon>Bacteria</taxon>
        <taxon>Pseudomonadati</taxon>
        <taxon>Pseudomonadota</taxon>
        <taxon>Gammaproteobacteria</taxon>
        <taxon>Chromatiales</taxon>
        <taxon>Granulosicoccaceae</taxon>
        <taxon>Granulosicoccus</taxon>
    </lineage>
</organism>
<evidence type="ECO:0000256" key="2">
    <source>
        <dbReference type="ARBA" id="ARBA00022448"/>
    </source>
</evidence>
<evidence type="ECO:0000313" key="8">
    <source>
        <dbReference type="Proteomes" id="UP000250079"/>
    </source>
</evidence>
<evidence type="ECO:0000259" key="6">
    <source>
        <dbReference type="PROSITE" id="PS50893"/>
    </source>
</evidence>